<sequence>MLMLSPLEDIISESSREASIISHLQTIRSEFTQELVSGFKNMAETLNLDFIIDIPNSSEFNHNMSDKIYLDHDMYETIVFNLCKHSIKTLECNKTYRTWNGSIIIRLYLDYKDNKKIIVLEVSDTALFRVESQNSCSHEGTGIVLALVKQLITRYRRDIIVTSVELCINRQLYLEECSQWAKNNMPEAQFDKDQLSVDVDWSVNKVSTKEISSPSSTDNLPLERNIKYYSLKIMTT</sequence>
<dbReference type="OrthoDB" id="10266508at2759"/>
<evidence type="ECO:0000313" key="1">
    <source>
        <dbReference type="EMBL" id="RIB23239.1"/>
    </source>
</evidence>
<dbReference type="SUPFAM" id="SSF55874">
    <property type="entry name" value="ATPase domain of HSP90 chaperone/DNA topoisomerase II/histidine kinase"/>
    <property type="match status" value="1"/>
</dbReference>
<evidence type="ECO:0000313" key="2">
    <source>
        <dbReference type="Proteomes" id="UP000266673"/>
    </source>
</evidence>
<dbReference type="EMBL" id="QKWP01000272">
    <property type="protein sequence ID" value="RIB23239.1"/>
    <property type="molecule type" value="Genomic_DNA"/>
</dbReference>
<organism evidence="1 2">
    <name type="scientific">Gigaspora rosea</name>
    <dbReference type="NCBI Taxonomy" id="44941"/>
    <lineage>
        <taxon>Eukaryota</taxon>
        <taxon>Fungi</taxon>
        <taxon>Fungi incertae sedis</taxon>
        <taxon>Mucoromycota</taxon>
        <taxon>Glomeromycotina</taxon>
        <taxon>Glomeromycetes</taxon>
        <taxon>Diversisporales</taxon>
        <taxon>Gigasporaceae</taxon>
        <taxon>Gigaspora</taxon>
    </lineage>
</organism>
<gene>
    <name evidence="1" type="ORF">C2G38_2171892</name>
</gene>
<accession>A0A397VQE8</accession>
<dbReference type="STRING" id="44941.A0A397VQE8"/>
<name>A0A397VQE8_9GLOM</name>
<dbReference type="Gene3D" id="3.30.565.10">
    <property type="entry name" value="Histidine kinase-like ATPase, C-terminal domain"/>
    <property type="match status" value="1"/>
</dbReference>
<dbReference type="InterPro" id="IPR036890">
    <property type="entry name" value="HATPase_C_sf"/>
</dbReference>
<protein>
    <submittedName>
        <fullName evidence="1">Uncharacterized protein</fullName>
    </submittedName>
</protein>
<dbReference type="AlphaFoldDB" id="A0A397VQE8"/>
<reference evidence="1 2" key="1">
    <citation type="submission" date="2018-06" db="EMBL/GenBank/DDBJ databases">
        <title>Comparative genomics reveals the genomic features of Rhizophagus irregularis, R. cerebriforme, R. diaphanum and Gigaspora rosea, and their symbiotic lifestyle signature.</title>
        <authorList>
            <person name="Morin E."/>
            <person name="San Clemente H."/>
            <person name="Chen E.C.H."/>
            <person name="De La Providencia I."/>
            <person name="Hainaut M."/>
            <person name="Kuo A."/>
            <person name="Kohler A."/>
            <person name="Murat C."/>
            <person name="Tang N."/>
            <person name="Roy S."/>
            <person name="Loubradou J."/>
            <person name="Henrissat B."/>
            <person name="Grigoriev I.V."/>
            <person name="Corradi N."/>
            <person name="Roux C."/>
            <person name="Martin F.M."/>
        </authorList>
    </citation>
    <scope>NUCLEOTIDE SEQUENCE [LARGE SCALE GENOMIC DNA]</scope>
    <source>
        <strain evidence="1 2">DAOM 194757</strain>
    </source>
</reference>
<dbReference type="Proteomes" id="UP000266673">
    <property type="component" value="Unassembled WGS sequence"/>
</dbReference>
<keyword evidence="2" id="KW-1185">Reference proteome</keyword>
<comment type="caution">
    <text evidence="1">The sequence shown here is derived from an EMBL/GenBank/DDBJ whole genome shotgun (WGS) entry which is preliminary data.</text>
</comment>
<proteinExistence type="predicted"/>